<dbReference type="Proteomes" id="UP000016924">
    <property type="component" value="Unassembled WGS sequence"/>
</dbReference>
<organism evidence="3 4">
    <name type="scientific">Coniosporium apollinis (strain CBS 100218)</name>
    <name type="common">Rock-inhabiting black yeast</name>
    <dbReference type="NCBI Taxonomy" id="1168221"/>
    <lineage>
        <taxon>Eukaryota</taxon>
        <taxon>Fungi</taxon>
        <taxon>Dikarya</taxon>
        <taxon>Ascomycota</taxon>
        <taxon>Pezizomycotina</taxon>
        <taxon>Dothideomycetes</taxon>
        <taxon>Dothideomycetes incertae sedis</taxon>
        <taxon>Coniosporium</taxon>
    </lineage>
</organism>
<proteinExistence type="predicted"/>
<dbReference type="RefSeq" id="XP_007785416.1">
    <property type="nucleotide sequence ID" value="XM_007787226.1"/>
</dbReference>
<name>R7Z7W7_CONA1</name>
<evidence type="ECO:0000256" key="2">
    <source>
        <dbReference type="SAM" id="Phobius"/>
    </source>
</evidence>
<keyword evidence="2" id="KW-0812">Transmembrane</keyword>
<reference evidence="4" key="1">
    <citation type="submission" date="2012-06" db="EMBL/GenBank/DDBJ databases">
        <title>The genome sequence of Coniosporium apollinis CBS 100218.</title>
        <authorList>
            <consortium name="The Broad Institute Genome Sequencing Platform"/>
            <person name="Cuomo C."/>
            <person name="Gorbushina A."/>
            <person name="Noack S."/>
            <person name="Walker B."/>
            <person name="Young S.K."/>
            <person name="Zeng Q."/>
            <person name="Gargeya S."/>
            <person name="Fitzgerald M."/>
            <person name="Haas B."/>
            <person name="Abouelleil A."/>
            <person name="Alvarado L."/>
            <person name="Arachchi H.M."/>
            <person name="Berlin A.M."/>
            <person name="Chapman S.B."/>
            <person name="Goldberg J."/>
            <person name="Griggs A."/>
            <person name="Gujja S."/>
            <person name="Hansen M."/>
            <person name="Howarth C."/>
            <person name="Imamovic A."/>
            <person name="Larimer J."/>
            <person name="McCowan C."/>
            <person name="Montmayeur A."/>
            <person name="Murphy C."/>
            <person name="Neiman D."/>
            <person name="Pearson M."/>
            <person name="Priest M."/>
            <person name="Roberts A."/>
            <person name="Saif S."/>
            <person name="Shea T."/>
            <person name="Sisk P."/>
            <person name="Sykes S."/>
            <person name="Wortman J."/>
            <person name="Nusbaum C."/>
            <person name="Birren B."/>
        </authorList>
    </citation>
    <scope>NUCLEOTIDE SEQUENCE [LARGE SCALE GENOMIC DNA]</scope>
    <source>
        <strain evidence="4">CBS 100218</strain>
    </source>
</reference>
<keyword evidence="4" id="KW-1185">Reference proteome</keyword>
<dbReference type="HOGENOM" id="CLU_387319_0_0_1"/>
<evidence type="ECO:0000313" key="4">
    <source>
        <dbReference type="Proteomes" id="UP000016924"/>
    </source>
</evidence>
<dbReference type="OrthoDB" id="3918336at2759"/>
<evidence type="ECO:0000256" key="1">
    <source>
        <dbReference type="SAM" id="MobiDB-lite"/>
    </source>
</evidence>
<sequence>MMVTGTARRQRQGTEPPETRQLSGQAQPASRPDYVSEDDLISECEDAGRKKSAENNEIPIPGPAALGERWLDTLALHLVLEPAFFRLMIKPPRAQCVSLSRSWLSAVHLQNRYANHTGFGNWENQWFQPNEQEVLRRAMKYYDENVIMPNLKLEIFSRGIPVRSQENKEMCRRMMLLQKSRLAIAETHTSCTALERSLVVKIWSSRGDDSDIDRIERLRAAKSELRNIAGQSELDQTGTRLLKGWLEGIGTNGLCGVLYELPGDQTVSKIGTSKYQLDSNLFANRIMKVKTFVPEFYCGWRPGSCSKLFIVQTGNVPEKLVITRPKDDGKDEYAAASRAELLQLDRDLAKEFEAKWGKIPNAKVVQEIYKAFEIVVERPLQLLRAYSKKAAWATDISRLSLLFVRDNVYHCRLLLNQIRWTDLFAKSDGRVQRGALHYKMKRLFLLLAVIYAGFPMPAMWLTVMDALLDDLGLFVLGHADEDYDLDALRHIAAMNPKTAQRLPSKQRSTPPTAAMIKGQEEATARSIFQEFCRYFRSAVLMSVAATSLKSNNRDVDMRLWKEEILDWSNKCKKPCCRSQVRVRNRPDGRVDLSMAQPESSFGFPAQRSQIQGNSIPIHPCLLDIVSGTKFDKTLAPFYHYFAHKHRLFCRPITGKSGRASDTTLEMAGQAVGTSTGRVGERDYGGYLQYNILRYYIFCTLLKDAAALCGWRLT</sequence>
<feature type="transmembrane region" description="Helical" evidence="2">
    <location>
        <begin position="443"/>
        <end position="463"/>
    </location>
</feature>
<feature type="compositionally biased region" description="Acidic residues" evidence="1">
    <location>
        <begin position="35"/>
        <end position="45"/>
    </location>
</feature>
<gene>
    <name evidence="3" type="ORF">W97_09366</name>
</gene>
<keyword evidence="2" id="KW-1133">Transmembrane helix</keyword>
<evidence type="ECO:0000313" key="3">
    <source>
        <dbReference type="EMBL" id="EON70099.1"/>
    </source>
</evidence>
<feature type="region of interest" description="Disordered" evidence="1">
    <location>
        <begin position="1"/>
        <end position="62"/>
    </location>
</feature>
<dbReference type="EMBL" id="JH767694">
    <property type="protein sequence ID" value="EON70099.1"/>
    <property type="molecule type" value="Genomic_DNA"/>
</dbReference>
<keyword evidence="2" id="KW-0472">Membrane</keyword>
<protein>
    <submittedName>
        <fullName evidence="3">Uncharacterized protein</fullName>
    </submittedName>
</protein>
<accession>R7Z7W7</accession>
<dbReference type="GeneID" id="19906677"/>
<dbReference type="AlphaFoldDB" id="R7Z7W7"/>